<organism evidence="13">
    <name type="scientific">Whitmania laevis</name>
    <name type="common">Freshwater leech</name>
    <dbReference type="NCBI Taxonomy" id="307844"/>
    <lineage>
        <taxon>Eukaryota</taxon>
        <taxon>Metazoa</taxon>
        <taxon>Spiralia</taxon>
        <taxon>Lophotrochozoa</taxon>
        <taxon>Annelida</taxon>
        <taxon>Clitellata</taxon>
        <taxon>Hirudinea</taxon>
        <taxon>Hirudinida</taxon>
        <taxon>Hirudiniformes</taxon>
        <taxon>Haemopidae</taxon>
        <taxon>Whitmania</taxon>
    </lineage>
</organism>
<evidence type="ECO:0000256" key="11">
    <source>
        <dbReference type="RuleBase" id="RU004450"/>
    </source>
</evidence>
<dbReference type="PROSITE" id="PS00449">
    <property type="entry name" value="ATPASE_A"/>
    <property type="match status" value="1"/>
</dbReference>
<sequence length="234" mass="26604">MCLDVFSIFDVYEFNSMMYDKRMVTVFMVLVPLILCAFLMITLWSFNFSFISGMKKIIKIMSDQCNRSTSYMLKGYSIIIISLFLVLISVNLFGLVSFSFSTSSHLLFTLMVGLPLWVSMILSGFMFSSKAFIAHLLPDGAPLWLNPFLVLIESVSIMVRPITLSFRLAANMTAGHVVLCLMTSYLCIFLNCFNVQHLVLLVTSMMYLLFEVGICMIQGYIFCLLLSLYTDDHS</sequence>
<feature type="transmembrane region" description="Helical" evidence="12">
    <location>
        <begin position="75"/>
        <end position="100"/>
    </location>
</feature>
<evidence type="ECO:0000256" key="12">
    <source>
        <dbReference type="SAM" id="Phobius"/>
    </source>
</evidence>
<evidence type="ECO:0000313" key="13">
    <source>
        <dbReference type="EMBL" id="AJO61905.1"/>
    </source>
</evidence>
<feature type="transmembrane region" description="Helical" evidence="12">
    <location>
        <begin position="174"/>
        <end position="193"/>
    </location>
</feature>
<evidence type="ECO:0000256" key="1">
    <source>
        <dbReference type="ARBA" id="ARBA00004141"/>
    </source>
</evidence>
<evidence type="ECO:0000256" key="8">
    <source>
        <dbReference type="ARBA" id="ARBA00023065"/>
    </source>
</evidence>
<keyword evidence="8" id="KW-0406">Ion transport</keyword>
<keyword evidence="4" id="KW-0138">CF(0)</keyword>
<dbReference type="Pfam" id="PF00119">
    <property type="entry name" value="ATP-synt_A"/>
    <property type="match status" value="1"/>
</dbReference>
<keyword evidence="7 12" id="KW-1133">Transmembrane helix</keyword>
<evidence type="ECO:0000256" key="9">
    <source>
        <dbReference type="ARBA" id="ARBA00023136"/>
    </source>
</evidence>
<evidence type="ECO:0000256" key="4">
    <source>
        <dbReference type="ARBA" id="ARBA00022547"/>
    </source>
</evidence>
<feature type="transmembrane region" description="Helical" evidence="12">
    <location>
        <begin position="148"/>
        <end position="168"/>
    </location>
</feature>
<feature type="transmembrane region" description="Helical" evidence="12">
    <location>
        <begin position="26"/>
        <end position="54"/>
    </location>
</feature>
<feature type="transmembrane region" description="Helical" evidence="12">
    <location>
        <begin position="205"/>
        <end position="229"/>
    </location>
</feature>
<keyword evidence="3" id="KW-0813">Transport</keyword>
<evidence type="ECO:0000256" key="10">
    <source>
        <dbReference type="ARBA" id="ARBA00023310"/>
    </source>
</evidence>
<dbReference type="PANTHER" id="PTHR11410">
    <property type="entry name" value="ATP SYNTHASE SUBUNIT A"/>
    <property type="match status" value="1"/>
</dbReference>
<gene>
    <name evidence="13" type="primary">ATP6</name>
</gene>
<feature type="transmembrane region" description="Helical" evidence="12">
    <location>
        <begin position="106"/>
        <end position="127"/>
    </location>
</feature>
<comment type="subcellular location">
    <subcellularLocation>
        <location evidence="1">Membrane</location>
        <topology evidence="1">Multi-pass membrane protein</topology>
    </subcellularLocation>
    <subcellularLocation>
        <location evidence="11">Mitochondrion inner membrane</location>
        <topology evidence="11">Multi-pass membrane protein</topology>
    </subcellularLocation>
</comment>
<dbReference type="GO" id="GO:0045259">
    <property type="term" value="C:proton-transporting ATP synthase complex"/>
    <property type="evidence" value="ECO:0007669"/>
    <property type="project" value="UniProtKB-KW"/>
</dbReference>
<evidence type="ECO:0000256" key="3">
    <source>
        <dbReference type="ARBA" id="ARBA00022448"/>
    </source>
</evidence>
<keyword evidence="6" id="KW-0375">Hydrogen ion transport</keyword>
<evidence type="ECO:0000256" key="6">
    <source>
        <dbReference type="ARBA" id="ARBA00022781"/>
    </source>
</evidence>
<keyword evidence="10" id="KW-0066">ATP synthesis</keyword>
<dbReference type="CDD" id="cd00310">
    <property type="entry name" value="ATP-synt_Fo_a_6"/>
    <property type="match status" value="1"/>
</dbReference>
<keyword evidence="5 12" id="KW-0812">Transmembrane</keyword>
<dbReference type="PRINTS" id="PR00123">
    <property type="entry name" value="ATPASEA"/>
</dbReference>
<evidence type="ECO:0000256" key="5">
    <source>
        <dbReference type="ARBA" id="ARBA00022692"/>
    </source>
</evidence>
<name>A0A0F6PBM4_WHILA</name>
<evidence type="ECO:0000256" key="7">
    <source>
        <dbReference type="ARBA" id="ARBA00022989"/>
    </source>
</evidence>
<accession>A0A0F6PBM4</accession>
<dbReference type="NCBIfam" id="TIGR01131">
    <property type="entry name" value="ATP_synt_6_or_A"/>
    <property type="match status" value="1"/>
</dbReference>
<dbReference type="Gene3D" id="1.20.120.220">
    <property type="entry name" value="ATP synthase, F0 complex, subunit A"/>
    <property type="match status" value="1"/>
</dbReference>
<dbReference type="InterPro" id="IPR045083">
    <property type="entry name" value="ATP_synth_F0_asu_bact/mt"/>
</dbReference>
<geneLocation type="mitochondrion" evidence="13"/>
<comment type="similarity">
    <text evidence="2">Belongs to the ATPase A chain family.</text>
</comment>
<evidence type="ECO:0000256" key="2">
    <source>
        <dbReference type="ARBA" id="ARBA00006810"/>
    </source>
</evidence>
<dbReference type="PANTHER" id="PTHR11410:SF0">
    <property type="entry name" value="ATP SYNTHASE SUBUNIT A"/>
    <property type="match status" value="1"/>
</dbReference>
<dbReference type="AlphaFoldDB" id="A0A0F6PBM4"/>
<dbReference type="InterPro" id="IPR000568">
    <property type="entry name" value="ATP_synth_F0_asu"/>
</dbReference>
<dbReference type="EMBL" id="KM655839">
    <property type="protein sequence ID" value="AJO61905.1"/>
    <property type="molecule type" value="Genomic_DNA"/>
</dbReference>
<dbReference type="GO" id="GO:0005743">
    <property type="term" value="C:mitochondrial inner membrane"/>
    <property type="evidence" value="ECO:0007669"/>
    <property type="project" value="UniProtKB-SubCell"/>
</dbReference>
<protein>
    <recommendedName>
        <fullName evidence="11">ATP synthase subunit a</fullName>
    </recommendedName>
</protein>
<proteinExistence type="inferred from homology"/>
<dbReference type="InterPro" id="IPR023011">
    <property type="entry name" value="ATP_synth_F0_asu_AS"/>
</dbReference>
<reference evidence="13" key="1">
    <citation type="journal article" date="2015" name="Belg. J. Zool.">
        <title>Complete mitochondrial genome of Whitmania laevis (Annelida, Hirudinea) and comparative analyses within Whitmania mitochondrial genomes.</title>
        <authorList>
            <person name="Ye F."/>
            <person name="Liu T."/>
            <person name="Zhu W."/>
            <person name="You P."/>
        </authorList>
    </citation>
    <scope>NUCLEOTIDE SEQUENCE</scope>
</reference>
<keyword evidence="13" id="KW-0496">Mitochondrion</keyword>
<dbReference type="InterPro" id="IPR035908">
    <property type="entry name" value="F0_ATP_A_sf"/>
</dbReference>
<keyword evidence="9 12" id="KW-0472">Membrane</keyword>
<dbReference type="GO" id="GO:0046933">
    <property type="term" value="F:proton-transporting ATP synthase activity, rotational mechanism"/>
    <property type="evidence" value="ECO:0007669"/>
    <property type="project" value="TreeGrafter"/>
</dbReference>
<dbReference type="SUPFAM" id="SSF81336">
    <property type="entry name" value="F1F0 ATP synthase subunit A"/>
    <property type="match status" value="1"/>
</dbReference>